<evidence type="ECO:0000313" key="8">
    <source>
        <dbReference type="EMBL" id="WWC90975.1"/>
    </source>
</evidence>
<dbReference type="GO" id="GO:0008270">
    <property type="term" value="F:zinc ion binding"/>
    <property type="evidence" value="ECO:0007669"/>
    <property type="project" value="UniProtKB-KW"/>
</dbReference>
<dbReference type="RefSeq" id="XP_066077738.1">
    <property type="nucleotide sequence ID" value="XM_066221641.1"/>
</dbReference>
<evidence type="ECO:0000256" key="3">
    <source>
        <dbReference type="ARBA" id="ARBA00022833"/>
    </source>
</evidence>
<sequence>MAAIPHRPTEIDVQTYSPEGWDLSMDIEDEQHVDNSLPSTPIAETSGHEHSQTWRYTASTDEDSDGERRGPLLSKDKANTPLESERPYLDFYQGEETSDIKAEAESQARDMENEDEEKQCRICFSGPEEEVTLGRMISPCLCSGSMRQSSDAIFLESTKVKCLNAWRGTGTNAKAHLGRSSIFISTNVHAYINVMKLECPQCHYRYQLRRTLISGLATSRPILLLSTLFLFTSLSLLLGQILLSLLHYSPSISRALLSKSSSRTPMTSMFDLLDDPYGAFDDGPVIIVGGGGTLVWDIFITAIQTFVELSNSFLTYKDKISSSWLIPGSIANFGFELSIRFLLGLAMLGSMSFLSLLLSLSLFGPLQLLNGLRGFGFLGRRFRNTRNSGNLNSSSSTSIGTIMIIGLVLIGAINTLIQFYNLITIATQKLLLYVETQILEVNSEEIKKERRRKQKEKLKRDSEKWYIRWIKDGQYRSSEGWKEIIIRLSIYKDRKVENIKRWLRQEDNHEG</sequence>
<keyword evidence="9" id="KW-1185">Reference proteome</keyword>
<name>A0AAX4K2C2_9TREE</name>
<evidence type="ECO:0000256" key="5">
    <source>
        <dbReference type="SAM" id="MobiDB-lite"/>
    </source>
</evidence>
<organism evidence="8 9">
    <name type="scientific">Kwoniella dendrophila CBS 6074</name>
    <dbReference type="NCBI Taxonomy" id="1295534"/>
    <lineage>
        <taxon>Eukaryota</taxon>
        <taxon>Fungi</taxon>
        <taxon>Dikarya</taxon>
        <taxon>Basidiomycota</taxon>
        <taxon>Agaricomycotina</taxon>
        <taxon>Tremellomycetes</taxon>
        <taxon>Tremellales</taxon>
        <taxon>Cryptococcaceae</taxon>
        <taxon>Kwoniella</taxon>
    </lineage>
</organism>
<feature type="transmembrane region" description="Helical" evidence="6">
    <location>
        <begin position="341"/>
        <end position="363"/>
    </location>
</feature>
<feature type="region of interest" description="Disordered" evidence="5">
    <location>
        <begin position="1"/>
        <end position="86"/>
    </location>
</feature>
<evidence type="ECO:0000256" key="4">
    <source>
        <dbReference type="SAM" id="Coils"/>
    </source>
</evidence>
<dbReference type="GeneID" id="91096584"/>
<keyword evidence="6" id="KW-1133">Transmembrane helix</keyword>
<dbReference type="PANTHER" id="PTHR46347">
    <property type="entry name" value="RING/FYVE/PHD ZINC FINGER SUPERFAMILY PROTEIN"/>
    <property type="match status" value="1"/>
</dbReference>
<dbReference type="InterPro" id="IPR013083">
    <property type="entry name" value="Znf_RING/FYVE/PHD"/>
</dbReference>
<keyword evidence="6" id="KW-0812">Transmembrane</keyword>
<protein>
    <recommendedName>
        <fullName evidence="7">RING-CH-type domain-containing protein</fullName>
    </recommendedName>
</protein>
<evidence type="ECO:0000256" key="2">
    <source>
        <dbReference type="ARBA" id="ARBA00022771"/>
    </source>
</evidence>
<feature type="compositionally biased region" description="Polar residues" evidence="5">
    <location>
        <begin position="34"/>
        <end position="43"/>
    </location>
</feature>
<keyword evidence="6" id="KW-0472">Membrane</keyword>
<dbReference type="Gene3D" id="3.30.40.10">
    <property type="entry name" value="Zinc/RING finger domain, C3HC4 (zinc finger)"/>
    <property type="match status" value="1"/>
</dbReference>
<feature type="compositionally biased region" description="Basic and acidic residues" evidence="5">
    <location>
        <begin position="66"/>
        <end position="86"/>
    </location>
</feature>
<dbReference type="EMBL" id="CP144105">
    <property type="protein sequence ID" value="WWC90975.1"/>
    <property type="molecule type" value="Genomic_DNA"/>
</dbReference>
<dbReference type="PROSITE" id="PS51292">
    <property type="entry name" value="ZF_RING_CH"/>
    <property type="match status" value="1"/>
</dbReference>
<reference evidence="8 9" key="1">
    <citation type="submission" date="2024-01" db="EMBL/GenBank/DDBJ databases">
        <title>Comparative genomics of Cryptococcus and Kwoniella reveals pathogenesis evolution and contrasting modes of karyotype evolution via chromosome fusion or intercentromeric recombination.</title>
        <authorList>
            <person name="Coelho M.A."/>
            <person name="David-Palma M."/>
            <person name="Shea T."/>
            <person name="Bowers K."/>
            <person name="McGinley-Smith S."/>
            <person name="Mohammad A.W."/>
            <person name="Gnirke A."/>
            <person name="Yurkov A.M."/>
            <person name="Nowrousian M."/>
            <person name="Sun S."/>
            <person name="Cuomo C.A."/>
            <person name="Heitman J."/>
        </authorList>
    </citation>
    <scope>NUCLEOTIDE SEQUENCE [LARGE SCALE GENOMIC DNA]</scope>
    <source>
        <strain evidence="8 9">CBS 6074</strain>
    </source>
</reference>
<feature type="transmembrane region" description="Helical" evidence="6">
    <location>
        <begin position="222"/>
        <end position="246"/>
    </location>
</feature>
<proteinExistence type="predicted"/>
<keyword evidence="3" id="KW-0862">Zinc</keyword>
<evidence type="ECO:0000313" key="9">
    <source>
        <dbReference type="Proteomes" id="UP001355207"/>
    </source>
</evidence>
<feature type="domain" description="RING-CH-type" evidence="7">
    <location>
        <begin position="112"/>
        <end position="209"/>
    </location>
</feature>
<feature type="transmembrane region" description="Helical" evidence="6">
    <location>
        <begin position="399"/>
        <end position="423"/>
    </location>
</feature>
<evidence type="ECO:0000256" key="6">
    <source>
        <dbReference type="SAM" id="Phobius"/>
    </source>
</evidence>
<feature type="coiled-coil region" evidence="4">
    <location>
        <begin position="94"/>
        <end position="121"/>
    </location>
</feature>
<keyword evidence="1" id="KW-0479">Metal-binding</keyword>
<dbReference type="InterPro" id="IPR011016">
    <property type="entry name" value="Znf_RING-CH"/>
</dbReference>
<dbReference type="PANTHER" id="PTHR46347:SF1">
    <property type="entry name" value="RING_FYVE_PHD ZINC FINGER SUPERFAMILY PROTEIN"/>
    <property type="match status" value="1"/>
</dbReference>
<evidence type="ECO:0000256" key="1">
    <source>
        <dbReference type="ARBA" id="ARBA00022723"/>
    </source>
</evidence>
<gene>
    <name evidence="8" type="ORF">L201_005914</name>
</gene>
<accession>A0AAX4K2C2</accession>
<dbReference type="Proteomes" id="UP001355207">
    <property type="component" value="Chromosome 8"/>
</dbReference>
<dbReference type="AlphaFoldDB" id="A0AAX4K2C2"/>
<keyword evidence="2" id="KW-0863">Zinc-finger</keyword>
<keyword evidence="4" id="KW-0175">Coiled coil</keyword>
<evidence type="ECO:0000259" key="7">
    <source>
        <dbReference type="PROSITE" id="PS51292"/>
    </source>
</evidence>